<proteinExistence type="predicted"/>
<evidence type="ECO:0000313" key="2">
    <source>
        <dbReference type="EMBL" id="KAK8488445.1"/>
    </source>
</evidence>
<evidence type="ECO:0000256" key="1">
    <source>
        <dbReference type="SAM" id="Coils"/>
    </source>
</evidence>
<evidence type="ECO:0000313" key="3">
    <source>
        <dbReference type="Proteomes" id="UP001472677"/>
    </source>
</evidence>
<keyword evidence="3" id="KW-1185">Reference proteome</keyword>
<dbReference type="EMBL" id="JBBPBM010001004">
    <property type="protein sequence ID" value="KAK8488445.1"/>
    <property type="molecule type" value="Genomic_DNA"/>
</dbReference>
<organism evidence="2 3">
    <name type="scientific">Hibiscus sabdariffa</name>
    <name type="common">roselle</name>
    <dbReference type="NCBI Taxonomy" id="183260"/>
    <lineage>
        <taxon>Eukaryota</taxon>
        <taxon>Viridiplantae</taxon>
        <taxon>Streptophyta</taxon>
        <taxon>Embryophyta</taxon>
        <taxon>Tracheophyta</taxon>
        <taxon>Spermatophyta</taxon>
        <taxon>Magnoliopsida</taxon>
        <taxon>eudicotyledons</taxon>
        <taxon>Gunneridae</taxon>
        <taxon>Pentapetalae</taxon>
        <taxon>rosids</taxon>
        <taxon>malvids</taxon>
        <taxon>Malvales</taxon>
        <taxon>Malvaceae</taxon>
        <taxon>Malvoideae</taxon>
        <taxon>Hibiscus</taxon>
    </lineage>
</organism>
<dbReference type="Proteomes" id="UP001472677">
    <property type="component" value="Unassembled WGS sequence"/>
</dbReference>
<accession>A0ABR2A760</accession>
<gene>
    <name evidence="2" type="ORF">V6N12_031571</name>
</gene>
<keyword evidence="1" id="KW-0175">Coiled coil</keyword>
<reference evidence="2 3" key="1">
    <citation type="journal article" date="2024" name="G3 (Bethesda)">
        <title>Genome assembly of Hibiscus sabdariffa L. provides insights into metabolisms of medicinal natural products.</title>
        <authorList>
            <person name="Kim T."/>
        </authorList>
    </citation>
    <scope>NUCLEOTIDE SEQUENCE [LARGE SCALE GENOMIC DNA]</scope>
    <source>
        <strain evidence="2">TK-2024</strain>
        <tissue evidence="2">Old leaves</tissue>
    </source>
</reference>
<comment type="caution">
    <text evidence="2">The sequence shown here is derived from an EMBL/GenBank/DDBJ whole genome shotgun (WGS) entry which is preliminary data.</text>
</comment>
<protein>
    <submittedName>
        <fullName evidence="2">Uncharacterized protein</fullName>
    </submittedName>
</protein>
<feature type="coiled-coil region" evidence="1">
    <location>
        <begin position="202"/>
        <end position="229"/>
    </location>
</feature>
<name>A0ABR2A760_9ROSI</name>
<sequence>MHYKIFLVTLRENPENPSSSDPKVVYLEMTAAEISIAVFFLMIEVLEHLSAVLLRLDEQMTCYLHSPQSRLSRSRILDTMSWPMFFSVTLGTLRLVTVSLSILQKSSIQTHQGPIYSLCLQHYSFGFEVRGLTALHATSEEVAEWIDIVNPVKTDGSGLNRDGESGLRQMQEASSSGSAFNDIPRSEDTLDTLKAMQGQTPSPQLELEISRLEKEIELYSQEKFCYEAQILRVYLISSTLTSLLPLSIDLLSAEVDAALRKL</sequence>